<evidence type="ECO:0000259" key="8">
    <source>
        <dbReference type="PROSITE" id="PS50928"/>
    </source>
</evidence>
<dbReference type="Proteomes" id="UP001602245">
    <property type="component" value="Unassembled WGS sequence"/>
</dbReference>
<dbReference type="SUPFAM" id="SSF161098">
    <property type="entry name" value="MetI-like"/>
    <property type="match status" value="1"/>
</dbReference>
<proteinExistence type="inferred from homology"/>
<gene>
    <name evidence="9" type="ORF">ACFY35_16275</name>
</gene>
<reference evidence="9 10" key="1">
    <citation type="submission" date="2024-10" db="EMBL/GenBank/DDBJ databases">
        <title>The Natural Products Discovery Center: Release of the First 8490 Sequenced Strains for Exploring Actinobacteria Biosynthetic Diversity.</title>
        <authorList>
            <person name="Kalkreuter E."/>
            <person name="Kautsar S.A."/>
            <person name="Yang D."/>
            <person name="Bader C.D."/>
            <person name="Teijaro C.N."/>
            <person name="Fluegel L."/>
            <person name="Davis C.M."/>
            <person name="Simpson J.R."/>
            <person name="Lauterbach L."/>
            <person name="Steele A.D."/>
            <person name="Gui C."/>
            <person name="Meng S."/>
            <person name="Li G."/>
            <person name="Viehrig K."/>
            <person name="Ye F."/>
            <person name="Su P."/>
            <person name="Kiefer A.F."/>
            <person name="Nichols A."/>
            <person name="Cepeda A.J."/>
            <person name="Yan W."/>
            <person name="Fan B."/>
            <person name="Jiang Y."/>
            <person name="Adhikari A."/>
            <person name="Zheng C.-J."/>
            <person name="Schuster L."/>
            <person name="Cowan T.M."/>
            <person name="Smanski M.J."/>
            <person name="Chevrette M.G."/>
            <person name="De Carvalho L.P.S."/>
            <person name="Shen B."/>
        </authorList>
    </citation>
    <scope>NUCLEOTIDE SEQUENCE [LARGE SCALE GENOMIC DNA]</scope>
    <source>
        <strain evidence="9 10">NPDC000087</strain>
    </source>
</reference>
<dbReference type="EMBL" id="JBIAZU010000003">
    <property type="protein sequence ID" value="MFF5291000.1"/>
    <property type="molecule type" value="Genomic_DNA"/>
</dbReference>
<comment type="similarity">
    <text evidence="7">Belongs to the binding-protein-dependent transport system permease family.</text>
</comment>
<feature type="transmembrane region" description="Helical" evidence="7">
    <location>
        <begin position="171"/>
        <end position="196"/>
    </location>
</feature>
<dbReference type="InterPro" id="IPR035906">
    <property type="entry name" value="MetI-like_sf"/>
</dbReference>
<dbReference type="PANTHER" id="PTHR43005:SF1">
    <property type="entry name" value="SPERMIDINE_PUTRESCINE TRANSPORT SYSTEM PERMEASE PROTEIN"/>
    <property type="match status" value="1"/>
</dbReference>
<keyword evidence="10" id="KW-1185">Reference proteome</keyword>
<feature type="transmembrane region" description="Helical" evidence="7">
    <location>
        <begin position="21"/>
        <end position="43"/>
    </location>
</feature>
<dbReference type="Pfam" id="PF00528">
    <property type="entry name" value="BPD_transp_1"/>
    <property type="match status" value="1"/>
</dbReference>
<evidence type="ECO:0000256" key="5">
    <source>
        <dbReference type="ARBA" id="ARBA00022989"/>
    </source>
</evidence>
<evidence type="ECO:0000256" key="3">
    <source>
        <dbReference type="ARBA" id="ARBA00022475"/>
    </source>
</evidence>
<dbReference type="RefSeq" id="WP_020515798.1">
    <property type="nucleotide sequence ID" value="NZ_JBIAZU010000003.1"/>
</dbReference>
<dbReference type="PROSITE" id="PS50928">
    <property type="entry name" value="ABC_TM1"/>
    <property type="match status" value="1"/>
</dbReference>
<dbReference type="CDD" id="cd06261">
    <property type="entry name" value="TM_PBP2"/>
    <property type="match status" value="1"/>
</dbReference>
<name>A0ABW6WF89_9ACTN</name>
<keyword evidence="6 7" id="KW-0472">Membrane</keyword>
<dbReference type="PANTHER" id="PTHR43005">
    <property type="entry name" value="BLR7065 PROTEIN"/>
    <property type="match status" value="1"/>
</dbReference>
<accession>A0ABW6WF89</accession>
<evidence type="ECO:0000313" key="10">
    <source>
        <dbReference type="Proteomes" id="UP001602245"/>
    </source>
</evidence>
<organism evidence="9 10">
    <name type="scientific">Paractinoplanes globisporus</name>
    <dbReference type="NCBI Taxonomy" id="113565"/>
    <lineage>
        <taxon>Bacteria</taxon>
        <taxon>Bacillati</taxon>
        <taxon>Actinomycetota</taxon>
        <taxon>Actinomycetes</taxon>
        <taxon>Micromonosporales</taxon>
        <taxon>Micromonosporaceae</taxon>
        <taxon>Paractinoplanes</taxon>
    </lineage>
</organism>
<keyword evidence="3" id="KW-1003">Cell membrane</keyword>
<keyword evidence="2 7" id="KW-0813">Transport</keyword>
<feature type="domain" description="ABC transmembrane type-1" evidence="8">
    <location>
        <begin position="82"/>
        <end position="298"/>
    </location>
</feature>
<evidence type="ECO:0000256" key="2">
    <source>
        <dbReference type="ARBA" id="ARBA00022448"/>
    </source>
</evidence>
<sequence>MLRGSAKSSPRRHRRGLSDSNYALLLIAPAALVLLALVGWPLLKLLIDSLHTGSTFDAGGRRFGGLANYQDLFTDAAVRAAGLRTLVYTVIVVVAELGLGLAVALLFYALGPRSQILRTVFLYPLMIAPLVAGLLWRFMLIDNFGIVNELLTRVGILRDAGDIAWLSNPHLVLFSVAIPDVWLTTSFMTLMIFAGLQSIPPELLESARLDGAQGLRLLRTIILPLLRPVIAVALIIRGVDAARAFDTILIQTGGGPQSASETLSLHIYKTMVTYNDPGSAAAMSTVFMAVMMVVALIAVMTLWRPGRES</sequence>
<keyword evidence="4 7" id="KW-0812">Transmembrane</keyword>
<dbReference type="Gene3D" id="1.10.3720.10">
    <property type="entry name" value="MetI-like"/>
    <property type="match status" value="1"/>
</dbReference>
<evidence type="ECO:0000256" key="7">
    <source>
        <dbReference type="RuleBase" id="RU363032"/>
    </source>
</evidence>
<evidence type="ECO:0000256" key="4">
    <source>
        <dbReference type="ARBA" id="ARBA00022692"/>
    </source>
</evidence>
<keyword evidence="5 7" id="KW-1133">Transmembrane helix</keyword>
<protein>
    <submittedName>
        <fullName evidence="9">Carbohydrate ABC transporter permease</fullName>
    </submittedName>
</protein>
<evidence type="ECO:0000256" key="1">
    <source>
        <dbReference type="ARBA" id="ARBA00004651"/>
    </source>
</evidence>
<evidence type="ECO:0000256" key="6">
    <source>
        <dbReference type="ARBA" id="ARBA00023136"/>
    </source>
</evidence>
<feature type="transmembrane region" description="Helical" evidence="7">
    <location>
        <begin position="217"/>
        <end position="236"/>
    </location>
</feature>
<feature type="transmembrane region" description="Helical" evidence="7">
    <location>
        <begin position="86"/>
        <end position="108"/>
    </location>
</feature>
<feature type="transmembrane region" description="Helical" evidence="7">
    <location>
        <begin position="120"/>
        <end position="139"/>
    </location>
</feature>
<feature type="transmembrane region" description="Helical" evidence="7">
    <location>
        <begin position="280"/>
        <end position="303"/>
    </location>
</feature>
<evidence type="ECO:0000313" key="9">
    <source>
        <dbReference type="EMBL" id="MFF5291000.1"/>
    </source>
</evidence>
<dbReference type="InterPro" id="IPR000515">
    <property type="entry name" value="MetI-like"/>
</dbReference>
<comment type="subcellular location">
    <subcellularLocation>
        <location evidence="1 7">Cell membrane</location>
        <topology evidence="1 7">Multi-pass membrane protein</topology>
    </subcellularLocation>
</comment>
<comment type="caution">
    <text evidence="9">The sequence shown here is derived from an EMBL/GenBank/DDBJ whole genome shotgun (WGS) entry which is preliminary data.</text>
</comment>